<organism evidence="1 2">
    <name type="scientific">Treponema brennaborense (strain DSM 12168 / CIP 105900 / DD5/3)</name>
    <dbReference type="NCBI Taxonomy" id="906968"/>
    <lineage>
        <taxon>Bacteria</taxon>
        <taxon>Pseudomonadati</taxon>
        <taxon>Spirochaetota</taxon>
        <taxon>Spirochaetia</taxon>
        <taxon>Spirochaetales</taxon>
        <taxon>Treponemataceae</taxon>
        <taxon>Treponema</taxon>
    </lineage>
</organism>
<accession>F4LPP2</accession>
<dbReference type="STRING" id="906968.Trebr_1615"/>
<dbReference type="RefSeq" id="WP_013758743.1">
    <property type="nucleotide sequence ID" value="NC_015500.1"/>
</dbReference>
<keyword evidence="2" id="KW-1185">Reference proteome</keyword>
<dbReference type="HOGENOM" id="CLU_398439_0_0_12"/>
<dbReference type="Proteomes" id="UP000006546">
    <property type="component" value="Chromosome"/>
</dbReference>
<reference evidence="2" key="1">
    <citation type="submission" date="2011-04" db="EMBL/GenBank/DDBJ databases">
        <title>The complete genome of Treponema brennaborense DSM 12168.</title>
        <authorList>
            <person name="Lucas S."/>
            <person name="Han J."/>
            <person name="Lapidus A."/>
            <person name="Bruce D."/>
            <person name="Goodwin L."/>
            <person name="Pitluck S."/>
            <person name="Peters L."/>
            <person name="Kyrpides N."/>
            <person name="Mavromatis K."/>
            <person name="Ivanova N."/>
            <person name="Mikhailova N."/>
            <person name="Pagani I."/>
            <person name="Teshima H."/>
            <person name="Detter J.C."/>
            <person name="Tapia R."/>
            <person name="Han C."/>
            <person name="Land M."/>
            <person name="Hauser L."/>
            <person name="Markowitz V."/>
            <person name="Cheng J.-F."/>
            <person name="Hugenholtz P."/>
            <person name="Woyke T."/>
            <person name="Wu D."/>
            <person name="Gronow S."/>
            <person name="Wellnitz S."/>
            <person name="Brambilla E."/>
            <person name="Klenk H.-P."/>
            <person name="Eisen J.A."/>
        </authorList>
    </citation>
    <scope>NUCLEOTIDE SEQUENCE [LARGE SCALE GENOMIC DNA]</scope>
    <source>
        <strain evidence="2">DSM 12168 / CIP 105900 / DD5/3</strain>
    </source>
</reference>
<dbReference type="AlphaFoldDB" id="F4LPP2"/>
<dbReference type="KEGG" id="tbe:Trebr_1615"/>
<evidence type="ECO:0000313" key="1">
    <source>
        <dbReference type="EMBL" id="AEE17038.1"/>
    </source>
</evidence>
<name>F4LPP2_TREBD</name>
<protein>
    <submittedName>
        <fullName evidence="1">Uncharacterized protein</fullName>
    </submittedName>
</protein>
<evidence type="ECO:0000313" key="2">
    <source>
        <dbReference type="Proteomes" id="UP000006546"/>
    </source>
</evidence>
<dbReference type="OrthoDB" id="362460at2"/>
<dbReference type="EMBL" id="CP002696">
    <property type="protein sequence ID" value="AEE17038.1"/>
    <property type="molecule type" value="Genomic_DNA"/>
</dbReference>
<dbReference type="eggNOG" id="ENOG5030IF3">
    <property type="taxonomic scope" value="Bacteria"/>
</dbReference>
<sequence length="744" mass="78014">MRDRFRYIQLSVILLCGVCGLYAQTSPLSAGARVVSPAEGTWANKQALILEVPEGCEAYYSFTGSDPRDFGFAYDGPVLLDATGSVPLRIVTVSPDGGTSERRIPFTVSERSGAWQPPVSDESPFVKYHPGDTIVFPSSFSYALGIEPSPFISNRSLSLEAGAFPARFVPCTVTDGSLYWRFVIVPDGTVRADTGINSPDSRTAAPADIAGSAGISAPADPNAEPPFTVTDWTTVTFTRKKLIYSLDGGDWAAASGSFLLDRSIPHRISWQSVAYDPSNPVYTAELPPKPLPSPNSAKAGNTPVVLAAENGYLLSPRGSALPPEPAITVDAFYGEELCVSVEFDAYYGGVRHGSLAYTVAIDKRPPAVPRFVSDGDSFYSRRPVSFSFAESADADIVYAVELTSEAATGFNELSLDAASIPAAPLSPSFTVYDGTRVSLPSRSGSASLYTVTAYGRDAAGNVSDPAVFRVIIDEFNYYLAADAVSDRPDGSLARPFFRIEQAYSVINDASFTRLHVNGMIAVPETVTVTGTCEINGAGDDSGFILAEGASFSVQDAARLYVNNCVFEKRQPAAAEANRSAAAAAAAGKPLVAVRNAAVSFTNCELVAGFGSSGSVFTADSASVLLDNCGVTVTSGRYAALFSGVRSNVSVTGGRFTAVAPTAVLFSLSAGIFDLTGSGCKVIADLGRIAELTGVTATLKRNAFAAELHGNSAAAARVSPVWYDGRSKLTADDGNTVSGFPGGLF</sequence>
<gene>
    <name evidence="1" type="ordered locus">Trebr_1615</name>
</gene>
<proteinExistence type="predicted"/>